<dbReference type="EnsemblPlants" id="AET6Gv20678500.16">
    <property type="protein sequence ID" value="AET6Gv20678500.16"/>
    <property type="gene ID" value="AET6Gv20678500"/>
</dbReference>
<keyword evidence="4 9" id="KW-0812">Transmembrane</keyword>
<evidence type="ECO:0000256" key="6">
    <source>
        <dbReference type="ARBA" id="ARBA00022927"/>
    </source>
</evidence>
<dbReference type="AlphaFoldDB" id="A0A453PBG6"/>
<evidence type="ECO:0000313" key="10">
    <source>
        <dbReference type="EnsemblPlants" id="AET6Gv20678500.16"/>
    </source>
</evidence>
<reference evidence="11" key="2">
    <citation type="journal article" date="2017" name="Nat. Plants">
        <title>The Aegilops tauschii genome reveals multiple impacts of transposons.</title>
        <authorList>
            <person name="Zhao G."/>
            <person name="Zou C."/>
            <person name="Li K."/>
            <person name="Wang K."/>
            <person name="Li T."/>
            <person name="Gao L."/>
            <person name="Zhang X."/>
            <person name="Wang H."/>
            <person name="Yang Z."/>
            <person name="Liu X."/>
            <person name="Jiang W."/>
            <person name="Mao L."/>
            <person name="Kong X."/>
            <person name="Jiao Y."/>
            <person name="Jia J."/>
        </authorList>
    </citation>
    <scope>NUCLEOTIDE SEQUENCE [LARGE SCALE GENOMIC DNA]</scope>
    <source>
        <strain evidence="11">cv. AL8/78</strain>
    </source>
</reference>
<dbReference type="Proteomes" id="UP000015105">
    <property type="component" value="Chromosome 6D"/>
</dbReference>
<comment type="subcellular location">
    <subcellularLocation>
        <location evidence="1">Membrane</location>
        <topology evidence="1">Multi-pass membrane protein</topology>
    </subcellularLocation>
</comment>
<dbReference type="InterPro" id="IPR004648">
    <property type="entry name" value="Oligpept_transpt"/>
</dbReference>
<dbReference type="Gramene" id="AET6Gv20678500.16">
    <property type="protein sequence ID" value="AET6Gv20678500.16"/>
    <property type="gene ID" value="AET6Gv20678500"/>
</dbReference>
<evidence type="ECO:0000256" key="7">
    <source>
        <dbReference type="ARBA" id="ARBA00022989"/>
    </source>
</evidence>
<name>A0A453PBG6_AEGTS</name>
<dbReference type="GO" id="GO:0015031">
    <property type="term" value="P:protein transport"/>
    <property type="evidence" value="ECO:0007669"/>
    <property type="project" value="UniProtKB-KW"/>
</dbReference>
<organism evidence="10 11">
    <name type="scientific">Aegilops tauschii subsp. strangulata</name>
    <name type="common">Goatgrass</name>
    <dbReference type="NCBI Taxonomy" id="200361"/>
    <lineage>
        <taxon>Eukaryota</taxon>
        <taxon>Viridiplantae</taxon>
        <taxon>Streptophyta</taxon>
        <taxon>Embryophyta</taxon>
        <taxon>Tracheophyta</taxon>
        <taxon>Spermatophyta</taxon>
        <taxon>Magnoliopsida</taxon>
        <taxon>Liliopsida</taxon>
        <taxon>Poales</taxon>
        <taxon>Poaceae</taxon>
        <taxon>BOP clade</taxon>
        <taxon>Pooideae</taxon>
        <taxon>Triticodae</taxon>
        <taxon>Triticeae</taxon>
        <taxon>Triticinae</taxon>
        <taxon>Aegilops</taxon>
    </lineage>
</organism>
<keyword evidence="8 9" id="KW-0472">Membrane</keyword>
<dbReference type="GO" id="GO:0035673">
    <property type="term" value="F:oligopeptide transmembrane transporter activity"/>
    <property type="evidence" value="ECO:0007669"/>
    <property type="project" value="InterPro"/>
</dbReference>
<proteinExistence type="inferred from homology"/>
<dbReference type="PANTHER" id="PTHR22601">
    <property type="entry name" value="ISP4 LIKE PROTEIN"/>
    <property type="match status" value="1"/>
</dbReference>
<reference evidence="10" key="3">
    <citation type="journal article" date="2017" name="Nature">
        <title>Genome sequence of the progenitor of the wheat D genome Aegilops tauschii.</title>
        <authorList>
            <person name="Luo M.C."/>
            <person name="Gu Y.Q."/>
            <person name="Puiu D."/>
            <person name="Wang H."/>
            <person name="Twardziok S.O."/>
            <person name="Deal K.R."/>
            <person name="Huo N."/>
            <person name="Zhu T."/>
            <person name="Wang L."/>
            <person name="Wang Y."/>
            <person name="McGuire P.E."/>
            <person name="Liu S."/>
            <person name="Long H."/>
            <person name="Ramasamy R.K."/>
            <person name="Rodriguez J.C."/>
            <person name="Van S.L."/>
            <person name="Yuan L."/>
            <person name="Wang Z."/>
            <person name="Xia Z."/>
            <person name="Xiao L."/>
            <person name="Anderson O.D."/>
            <person name="Ouyang S."/>
            <person name="Liang Y."/>
            <person name="Zimin A.V."/>
            <person name="Pertea G."/>
            <person name="Qi P."/>
            <person name="Bennetzen J.L."/>
            <person name="Dai X."/>
            <person name="Dawson M.W."/>
            <person name="Muller H.G."/>
            <person name="Kugler K."/>
            <person name="Rivarola-Duarte L."/>
            <person name="Spannagl M."/>
            <person name="Mayer K.F.X."/>
            <person name="Lu F.H."/>
            <person name="Bevan M.W."/>
            <person name="Leroy P."/>
            <person name="Li P."/>
            <person name="You F.M."/>
            <person name="Sun Q."/>
            <person name="Liu Z."/>
            <person name="Lyons E."/>
            <person name="Wicker T."/>
            <person name="Salzberg S.L."/>
            <person name="Devos K.M."/>
            <person name="Dvorak J."/>
        </authorList>
    </citation>
    <scope>NUCLEOTIDE SEQUENCE [LARGE SCALE GENOMIC DNA]</scope>
    <source>
        <strain evidence="10">cv. AL8/78</strain>
    </source>
</reference>
<comment type="similarity">
    <text evidence="2">Belongs to the oligopeptide OPT transporter (TC 2.A.67.1) family.</text>
</comment>
<feature type="transmembrane region" description="Helical" evidence="9">
    <location>
        <begin position="18"/>
        <end position="40"/>
    </location>
</feature>
<evidence type="ECO:0000256" key="4">
    <source>
        <dbReference type="ARBA" id="ARBA00022692"/>
    </source>
</evidence>
<protein>
    <submittedName>
        <fullName evidence="10">Uncharacterized protein</fullName>
    </submittedName>
</protein>
<dbReference type="GO" id="GO:0016020">
    <property type="term" value="C:membrane"/>
    <property type="evidence" value="ECO:0007669"/>
    <property type="project" value="UniProtKB-SubCell"/>
</dbReference>
<keyword evidence="11" id="KW-1185">Reference proteome</keyword>
<accession>A0A453PBG6</accession>
<evidence type="ECO:0000313" key="11">
    <source>
        <dbReference type="Proteomes" id="UP000015105"/>
    </source>
</evidence>
<dbReference type="InterPro" id="IPR004813">
    <property type="entry name" value="OPT"/>
</dbReference>
<reference evidence="10" key="5">
    <citation type="journal article" date="2021" name="G3 (Bethesda)">
        <title>Aegilops tauschii genome assembly Aet v5.0 features greater sequence contiguity and improved annotation.</title>
        <authorList>
            <person name="Wang L."/>
            <person name="Zhu T."/>
            <person name="Rodriguez J.C."/>
            <person name="Deal K.R."/>
            <person name="Dubcovsky J."/>
            <person name="McGuire P.E."/>
            <person name="Lux T."/>
            <person name="Spannagl M."/>
            <person name="Mayer K.F.X."/>
            <person name="Baldrich P."/>
            <person name="Meyers B.C."/>
            <person name="Huo N."/>
            <person name="Gu Y.Q."/>
            <person name="Zhou H."/>
            <person name="Devos K.M."/>
            <person name="Bennetzen J.L."/>
            <person name="Unver T."/>
            <person name="Budak H."/>
            <person name="Gulick P.J."/>
            <person name="Galiba G."/>
            <person name="Kalapos B."/>
            <person name="Nelson D.R."/>
            <person name="Li P."/>
            <person name="You F.M."/>
            <person name="Luo M.C."/>
            <person name="Dvorak J."/>
        </authorList>
    </citation>
    <scope>NUCLEOTIDE SEQUENCE [LARGE SCALE GENOMIC DNA]</scope>
    <source>
        <strain evidence="10">cv. AL8/78</strain>
    </source>
</reference>
<evidence type="ECO:0000256" key="1">
    <source>
        <dbReference type="ARBA" id="ARBA00004141"/>
    </source>
</evidence>
<reference evidence="11" key="1">
    <citation type="journal article" date="2014" name="Science">
        <title>Ancient hybridizations among the ancestral genomes of bread wheat.</title>
        <authorList>
            <consortium name="International Wheat Genome Sequencing Consortium,"/>
            <person name="Marcussen T."/>
            <person name="Sandve S.R."/>
            <person name="Heier L."/>
            <person name="Spannagl M."/>
            <person name="Pfeifer M."/>
            <person name="Jakobsen K.S."/>
            <person name="Wulff B.B."/>
            <person name="Steuernagel B."/>
            <person name="Mayer K.F."/>
            <person name="Olsen O.A."/>
        </authorList>
    </citation>
    <scope>NUCLEOTIDE SEQUENCE [LARGE SCALE GENOMIC DNA]</scope>
    <source>
        <strain evidence="11">cv. AL8/78</strain>
    </source>
</reference>
<reference evidence="10" key="4">
    <citation type="submission" date="2019-03" db="UniProtKB">
        <authorList>
            <consortium name="EnsemblPlants"/>
        </authorList>
    </citation>
    <scope>IDENTIFICATION</scope>
</reference>
<keyword evidence="3" id="KW-0813">Transport</keyword>
<keyword evidence="7 9" id="KW-1133">Transmembrane helix</keyword>
<keyword evidence="6" id="KW-0653">Protein transport</keyword>
<sequence length="150" mass="16330">GAFTLDWSAVSSFLFSPLISPFFATANIFVGYFCFLYVLVPTAYWGMNLYNAKTFPIFSSHLFMSSSRCLMGSASPPLPPPSRTSASSTGSKCSQLSVVVLLPDSIVNDSVPHPLHRPKGPGSAPMVGPPLRLWHGLCLHAPHKHHYCNH</sequence>
<evidence type="ECO:0000256" key="3">
    <source>
        <dbReference type="ARBA" id="ARBA00022448"/>
    </source>
</evidence>
<dbReference type="Pfam" id="PF03169">
    <property type="entry name" value="OPT"/>
    <property type="match status" value="1"/>
</dbReference>
<evidence type="ECO:0000256" key="2">
    <source>
        <dbReference type="ARBA" id="ARBA00005484"/>
    </source>
</evidence>
<evidence type="ECO:0000256" key="8">
    <source>
        <dbReference type="ARBA" id="ARBA00023136"/>
    </source>
</evidence>
<evidence type="ECO:0000256" key="5">
    <source>
        <dbReference type="ARBA" id="ARBA00022856"/>
    </source>
</evidence>
<evidence type="ECO:0000256" key="9">
    <source>
        <dbReference type="SAM" id="Phobius"/>
    </source>
</evidence>
<keyword evidence="5" id="KW-0571">Peptide transport</keyword>